<keyword evidence="3" id="KW-1185">Reference proteome</keyword>
<evidence type="ECO:0000256" key="1">
    <source>
        <dbReference type="SAM" id="Phobius"/>
    </source>
</evidence>
<evidence type="ECO:0000313" key="2">
    <source>
        <dbReference type="EMBL" id="GIU44468.1"/>
    </source>
</evidence>
<gene>
    <name evidence="2" type="ORF">TUM4438_15740</name>
</gene>
<organism evidence="2 3">
    <name type="scientific">Shewanella sairae</name>
    <dbReference type="NCBI Taxonomy" id="190310"/>
    <lineage>
        <taxon>Bacteria</taxon>
        <taxon>Pseudomonadati</taxon>
        <taxon>Pseudomonadota</taxon>
        <taxon>Gammaproteobacteria</taxon>
        <taxon>Alteromonadales</taxon>
        <taxon>Shewanellaceae</taxon>
        <taxon>Shewanella</taxon>
    </lineage>
</organism>
<keyword evidence="1" id="KW-0472">Membrane</keyword>
<name>A0ABQ4PAA0_9GAMM</name>
<keyword evidence="1" id="KW-1133">Transmembrane helix</keyword>
<dbReference type="RefSeq" id="WP_220780629.1">
    <property type="nucleotide sequence ID" value="NZ_BPEY01000021.1"/>
</dbReference>
<dbReference type="EMBL" id="BPEY01000021">
    <property type="protein sequence ID" value="GIU44468.1"/>
    <property type="molecule type" value="Genomic_DNA"/>
</dbReference>
<accession>A0ABQ4PAA0</accession>
<sequence length="75" mass="8843">MDKLEKATKLMMLVVGCIGLLVIYFGFFYLMFTGRSTAAIPWYILLSPWVCIYFGLTKHQQLAVVRWFTDKWSRK</sequence>
<dbReference type="Proteomes" id="UP000887104">
    <property type="component" value="Unassembled WGS sequence"/>
</dbReference>
<feature type="transmembrane region" description="Helical" evidence="1">
    <location>
        <begin position="12"/>
        <end position="32"/>
    </location>
</feature>
<proteinExistence type="predicted"/>
<feature type="transmembrane region" description="Helical" evidence="1">
    <location>
        <begin position="38"/>
        <end position="56"/>
    </location>
</feature>
<protein>
    <submittedName>
        <fullName evidence="2">Uncharacterized protein</fullName>
    </submittedName>
</protein>
<keyword evidence="1" id="KW-0812">Transmembrane</keyword>
<comment type="caution">
    <text evidence="2">The sequence shown here is derived from an EMBL/GenBank/DDBJ whole genome shotgun (WGS) entry which is preliminary data.</text>
</comment>
<evidence type="ECO:0000313" key="3">
    <source>
        <dbReference type="Proteomes" id="UP000887104"/>
    </source>
</evidence>
<reference evidence="2" key="1">
    <citation type="submission" date="2021-05" db="EMBL/GenBank/DDBJ databases">
        <title>Molecular characterization for Shewanella algae harboring chromosomal blaOXA-55-like strains isolated from clinical and environment sample.</title>
        <authorList>
            <person name="Ohama Y."/>
            <person name="Aoki K."/>
            <person name="Harada S."/>
            <person name="Moriya K."/>
            <person name="Ishii Y."/>
            <person name="Tateda K."/>
        </authorList>
    </citation>
    <scope>NUCLEOTIDE SEQUENCE</scope>
    <source>
        <strain evidence="2">JCM 11563</strain>
    </source>
</reference>